<dbReference type="PROSITE" id="PS01184">
    <property type="entry name" value="UBIE_2"/>
    <property type="match status" value="1"/>
</dbReference>
<keyword evidence="6" id="KW-1185">Reference proteome</keyword>
<dbReference type="AlphaFoldDB" id="A0A7X0H702"/>
<gene>
    <name evidence="5" type="ORF">HNQ40_000800</name>
</gene>
<accession>A0A7X0H702</accession>
<dbReference type="RefSeq" id="WP_184676596.1">
    <property type="nucleotide sequence ID" value="NZ_JACHGY010000001.1"/>
</dbReference>
<name>A0A7X0H702_9BACT</name>
<organism evidence="5 6">
    <name type="scientific">Algisphaera agarilytica</name>
    <dbReference type="NCBI Taxonomy" id="1385975"/>
    <lineage>
        <taxon>Bacteria</taxon>
        <taxon>Pseudomonadati</taxon>
        <taxon>Planctomycetota</taxon>
        <taxon>Phycisphaerae</taxon>
        <taxon>Phycisphaerales</taxon>
        <taxon>Phycisphaeraceae</taxon>
        <taxon>Algisphaera</taxon>
    </lineage>
</organism>
<dbReference type="GO" id="GO:0032259">
    <property type="term" value="P:methylation"/>
    <property type="evidence" value="ECO:0007669"/>
    <property type="project" value="UniProtKB-KW"/>
</dbReference>
<evidence type="ECO:0000256" key="1">
    <source>
        <dbReference type="ARBA" id="ARBA00022603"/>
    </source>
</evidence>
<sequence length="218" mass="24101">MPDSRKQYWDDRAARLGTRAVLHIKHPPEAIDEVTHKHFYEVFDRVDPLLTGQEVTALDFGCGAGRLTPLLTQRVSGRVLGVDPTRELIDLAQGSGRVKFTHLTDHTLPTPDFSIDLLFVFGVLGGIPDDELPATLGELNRVLRPDGILVLIENTTDAPDAPHWFFRSVEDHLTMFPEIDLEHLGGYEEFGETMSIFAGRPHPPAGLVATPTPEDPAP</sequence>
<evidence type="ECO:0000256" key="3">
    <source>
        <dbReference type="ARBA" id="ARBA00022691"/>
    </source>
</evidence>
<evidence type="ECO:0000313" key="6">
    <source>
        <dbReference type="Proteomes" id="UP000541810"/>
    </source>
</evidence>
<feature type="domain" description="Methyltransferase" evidence="4">
    <location>
        <begin position="58"/>
        <end position="147"/>
    </location>
</feature>
<reference evidence="5 6" key="1">
    <citation type="submission" date="2020-08" db="EMBL/GenBank/DDBJ databases">
        <title>Genomic Encyclopedia of Type Strains, Phase IV (KMG-IV): sequencing the most valuable type-strain genomes for metagenomic binning, comparative biology and taxonomic classification.</title>
        <authorList>
            <person name="Goeker M."/>
        </authorList>
    </citation>
    <scope>NUCLEOTIDE SEQUENCE [LARGE SCALE GENOMIC DNA]</scope>
    <source>
        <strain evidence="5 6">DSM 103725</strain>
    </source>
</reference>
<dbReference type="Pfam" id="PF13649">
    <property type="entry name" value="Methyltransf_25"/>
    <property type="match status" value="1"/>
</dbReference>
<protein>
    <submittedName>
        <fullName evidence="5">SAM-dependent methyltransferase</fullName>
    </submittedName>
</protein>
<evidence type="ECO:0000313" key="5">
    <source>
        <dbReference type="EMBL" id="MBB6428994.1"/>
    </source>
</evidence>
<evidence type="ECO:0000256" key="2">
    <source>
        <dbReference type="ARBA" id="ARBA00022679"/>
    </source>
</evidence>
<dbReference type="InterPro" id="IPR023576">
    <property type="entry name" value="UbiE/COQ5_MeTrFase_CS"/>
</dbReference>
<dbReference type="CDD" id="cd02440">
    <property type="entry name" value="AdoMet_MTases"/>
    <property type="match status" value="1"/>
</dbReference>
<dbReference type="EMBL" id="JACHGY010000001">
    <property type="protein sequence ID" value="MBB6428994.1"/>
    <property type="molecule type" value="Genomic_DNA"/>
</dbReference>
<dbReference type="SUPFAM" id="SSF53335">
    <property type="entry name" value="S-adenosyl-L-methionine-dependent methyltransferases"/>
    <property type="match status" value="1"/>
</dbReference>
<dbReference type="GO" id="GO:0008168">
    <property type="term" value="F:methyltransferase activity"/>
    <property type="evidence" value="ECO:0007669"/>
    <property type="project" value="UniProtKB-KW"/>
</dbReference>
<evidence type="ECO:0000259" key="4">
    <source>
        <dbReference type="Pfam" id="PF13649"/>
    </source>
</evidence>
<dbReference type="Gene3D" id="3.40.50.150">
    <property type="entry name" value="Vaccinia Virus protein VP39"/>
    <property type="match status" value="1"/>
</dbReference>
<dbReference type="InterPro" id="IPR041698">
    <property type="entry name" value="Methyltransf_25"/>
</dbReference>
<dbReference type="InterPro" id="IPR029063">
    <property type="entry name" value="SAM-dependent_MTases_sf"/>
</dbReference>
<dbReference type="PANTHER" id="PTHR42912">
    <property type="entry name" value="METHYLTRANSFERASE"/>
    <property type="match status" value="1"/>
</dbReference>
<proteinExistence type="predicted"/>
<dbReference type="Proteomes" id="UP000541810">
    <property type="component" value="Unassembled WGS sequence"/>
</dbReference>
<keyword evidence="1 5" id="KW-0489">Methyltransferase</keyword>
<dbReference type="InterPro" id="IPR050508">
    <property type="entry name" value="Methyltransf_Superfamily"/>
</dbReference>
<keyword evidence="2 5" id="KW-0808">Transferase</keyword>
<keyword evidence="3" id="KW-0949">S-adenosyl-L-methionine</keyword>
<comment type="caution">
    <text evidence="5">The sequence shown here is derived from an EMBL/GenBank/DDBJ whole genome shotgun (WGS) entry which is preliminary data.</text>
</comment>